<evidence type="ECO:0000313" key="1">
    <source>
        <dbReference type="EMBL" id="MDT7043919.1"/>
    </source>
</evidence>
<organism evidence="1 2">
    <name type="scientific">Candidatus Nitronereus thalassa</name>
    <dbReference type="NCBI Taxonomy" id="3020898"/>
    <lineage>
        <taxon>Bacteria</taxon>
        <taxon>Pseudomonadati</taxon>
        <taxon>Nitrospirota</taxon>
        <taxon>Nitrospiria</taxon>
        <taxon>Nitrospirales</taxon>
        <taxon>Nitrospiraceae</taxon>
        <taxon>Candidatus Nitronereus</taxon>
    </lineage>
</organism>
<keyword evidence="2" id="KW-1185">Reference proteome</keyword>
<dbReference type="RefSeq" id="WP_313834505.1">
    <property type="nucleotide sequence ID" value="NZ_JAQOUE010000002.1"/>
</dbReference>
<proteinExistence type="predicted"/>
<dbReference type="EMBL" id="JAQOUE010000002">
    <property type="protein sequence ID" value="MDT7043919.1"/>
    <property type="molecule type" value="Genomic_DNA"/>
</dbReference>
<protein>
    <submittedName>
        <fullName evidence="1">Sialidase family protein</fullName>
    </submittedName>
</protein>
<accession>A0ABU3KBP4</accession>
<gene>
    <name evidence="1" type="ORF">PPG34_16325</name>
</gene>
<dbReference type="CDD" id="cd15482">
    <property type="entry name" value="Sialidase_non-viral"/>
    <property type="match status" value="1"/>
</dbReference>
<name>A0ABU3KBP4_9BACT</name>
<dbReference type="Gene3D" id="2.120.10.10">
    <property type="match status" value="1"/>
</dbReference>
<comment type="caution">
    <text evidence="1">The sequence shown here is derived from an EMBL/GenBank/DDBJ whole genome shotgun (WGS) entry which is preliminary data.</text>
</comment>
<dbReference type="SUPFAM" id="SSF50939">
    <property type="entry name" value="Sialidases"/>
    <property type="match status" value="1"/>
</dbReference>
<evidence type="ECO:0000313" key="2">
    <source>
        <dbReference type="Proteomes" id="UP001250932"/>
    </source>
</evidence>
<reference evidence="1 2" key="1">
    <citation type="journal article" date="2023" name="ISME J.">
        <title>Cultivation and genomic characterization of novel and ubiquitous marine nitrite-oxidizing bacteria from the Nitrospirales.</title>
        <authorList>
            <person name="Mueller A.J."/>
            <person name="Daebeler A."/>
            <person name="Herbold C.W."/>
            <person name="Kirkegaard R.H."/>
            <person name="Daims H."/>
        </authorList>
    </citation>
    <scope>NUCLEOTIDE SEQUENCE [LARGE SCALE GENOMIC DNA]</scope>
    <source>
        <strain evidence="1 2">EB</strain>
    </source>
</reference>
<dbReference type="Proteomes" id="UP001250932">
    <property type="component" value="Unassembled WGS sequence"/>
</dbReference>
<sequence>MKIDNQGTLHLAWFEAGKARNEIFYATAPHQAMGVTLPIHVNKDGDPVSSLHQPPALALGPDQSVYITWSTPHPQGKSNPFASLLKASRWAPAIGTFTPPVTVNDDAAPTSHSFDNLCVSPSGTLHVSWIDERLGHGQPKTMTTRSDTKGLSFKKNLALEGMTCVCCRTAMTTAPDGTIYVSWRQTLEGNVRETVVARSTDNGRSYSSPVIVGHDQWVFPACPHRPSSIGVDGQGRLYVVWYTEGPDETPGIYFAMSDNQGQTFSPRRMLNRSKGTFPDKPHMAVDPQGRILVVWEELSPVRHEVFLSYSEDRGNTFTTPQRLNQAKGEGPVVSLNTRGQGSIAWNEHAFPNNVLIVQPVTISTPHSH</sequence>
<dbReference type="InterPro" id="IPR036278">
    <property type="entry name" value="Sialidase_sf"/>
</dbReference>